<reference evidence="2 3" key="1">
    <citation type="submission" date="2017-11" db="EMBL/GenBank/DDBJ databases">
        <title>De-novo sequencing of pomegranate (Punica granatum L.) genome.</title>
        <authorList>
            <person name="Akparov Z."/>
            <person name="Amiraslanov A."/>
            <person name="Hajiyeva S."/>
            <person name="Abbasov M."/>
            <person name="Kaur K."/>
            <person name="Hamwieh A."/>
            <person name="Solovyev V."/>
            <person name="Salamov A."/>
            <person name="Braich B."/>
            <person name="Kosarev P."/>
            <person name="Mahmoud A."/>
            <person name="Hajiyev E."/>
            <person name="Babayeva S."/>
            <person name="Izzatullayeva V."/>
            <person name="Mammadov A."/>
            <person name="Mammadov A."/>
            <person name="Sharifova S."/>
            <person name="Ojaghi J."/>
            <person name="Eynullazada K."/>
            <person name="Bayramov B."/>
            <person name="Abdulazimova A."/>
            <person name="Shahmuradov I."/>
        </authorList>
    </citation>
    <scope>NUCLEOTIDE SEQUENCE [LARGE SCALE GENOMIC DNA]</scope>
    <source>
        <strain evidence="3">cv. AG2017</strain>
        <tissue evidence="2">Leaf</tissue>
    </source>
</reference>
<organism evidence="2 3">
    <name type="scientific">Punica granatum</name>
    <name type="common">Pomegranate</name>
    <dbReference type="NCBI Taxonomy" id="22663"/>
    <lineage>
        <taxon>Eukaryota</taxon>
        <taxon>Viridiplantae</taxon>
        <taxon>Streptophyta</taxon>
        <taxon>Embryophyta</taxon>
        <taxon>Tracheophyta</taxon>
        <taxon>Spermatophyta</taxon>
        <taxon>Magnoliopsida</taxon>
        <taxon>eudicotyledons</taxon>
        <taxon>Gunneridae</taxon>
        <taxon>Pentapetalae</taxon>
        <taxon>rosids</taxon>
        <taxon>malvids</taxon>
        <taxon>Myrtales</taxon>
        <taxon>Lythraceae</taxon>
        <taxon>Punica</taxon>
    </lineage>
</organism>
<name>A0A2I0KHV4_PUNGR</name>
<gene>
    <name evidence="2" type="ORF">CRG98_011703</name>
</gene>
<accession>A0A2I0KHV4</accession>
<keyword evidence="1" id="KW-0812">Transmembrane</keyword>
<proteinExistence type="predicted"/>
<keyword evidence="1" id="KW-1133">Transmembrane helix</keyword>
<evidence type="ECO:0000313" key="3">
    <source>
        <dbReference type="Proteomes" id="UP000233551"/>
    </source>
</evidence>
<evidence type="ECO:0000256" key="1">
    <source>
        <dbReference type="SAM" id="Phobius"/>
    </source>
</evidence>
<keyword evidence="1" id="KW-0472">Membrane</keyword>
<protein>
    <submittedName>
        <fullName evidence="2">Uncharacterized protein</fullName>
    </submittedName>
</protein>
<dbReference type="Proteomes" id="UP000233551">
    <property type="component" value="Unassembled WGS sequence"/>
</dbReference>
<sequence>MGRGPLAGDRDLRRTAAVLAPGRRDDGTRGRGRWLWTPPMLHHGRSGPHRCLISRNRGKNLRFSGESSEFSDLQIGQIERKISISCYWVVFFSSRIPFLFILISISSAFR</sequence>
<keyword evidence="3" id="KW-1185">Reference proteome</keyword>
<evidence type="ECO:0000313" key="2">
    <source>
        <dbReference type="EMBL" id="PKI68107.1"/>
    </source>
</evidence>
<dbReference type="EMBL" id="PGOL01000571">
    <property type="protein sequence ID" value="PKI68107.1"/>
    <property type="molecule type" value="Genomic_DNA"/>
</dbReference>
<dbReference type="AlphaFoldDB" id="A0A2I0KHV4"/>
<comment type="caution">
    <text evidence="2">The sequence shown here is derived from an EMBL/GenBank/DDBJ whole genome shotgun (WGS) entry which is preliminary data.</text>
</comment>
<feature type="transmembrane region" description="Helical" evidence="1">
    <location>
        <begin position="86"/>
        <end position="109"/>
    </location>
</feature>